<proteinExistence type="predicted"/>
<evidence type="ECO:0000313" key="3">
    <source>
        <dbReference type="EMBL" id="KKN98629.1"/>
    </source>
</evidence>
<gene>
    <name evidence="3" type="ORF">LCGC14_0147410</name>
</gene>
<keyword evidence="1" id="KW-0175">Coiled coil</keyword>
<comment type="caution">
    <text evidence="3">The sequence shown here is derived from an EMBL/GenBank/DDBJ whole genome shotgun (WGS) entry which is preliminary data.</text>
</comment>
<reference evidence="3" key="1">
    <citation type="journal article" date="2015" name="Nature">
        <title>Complex archaea that bridge the gap between prokaryotes and eukaryotes.</title>
        <authorList>
            <person name="Spang A."/>
            <person name="Saw J.H."/>
            <person name="Jorgensen S.L."/>
            <person name="Zaremba-Niedzwiedzka K."/>
            <person name="Martijn J."/>
            <person name="Lind A.E."/>
            <person name="van Eijk R."/>
            <person name="Schleper C."/>
            <person name="Guy L."/>
            <person name="Ettema T.J."/>
        </authorList>
    </citation>
    <scope>NUCLEOTIDE SEQUENCE</scope>
</reference>
<sequence>MTDKVNAGVVATILVAGLVVLNYFRKKKLVLLQKKLLTNDVNIRAIQEAKAAAYTVKAKSILDNRIRNLKDQKEATENASNNIEAGIEATIKDIKKAKSWDDLDRV</sequence>
<dbReference type="AlphaFoldDB" id="A0A0F9V3Q4"/>
<accession>A0A0F9V3Q4</accession>
<feature type="transmembrane region" description="Helical" evidence="2">
    <location>
        <begin position="6"/>
        <end position="24"/>
    </location>
</feature>
<organism evidence="3">
    <name type="scientific">marine sediment metagenome</name>
    <dbReference type="NCBI Taxonomy" id="412755"/>
    <lineage>
        <taxon>unclassified sequences</taxon>
        <taxon>metagenomes</taxon>
        <taxon>ecological metagenomes</taxon>
    </lineage>
</organism>
<keyword evidence="2" id="KW-0812">Transmembrane</keyword>
<feature type="coiled-coil region" evidence="1">
    <location>
        <begin position="59"/>
        <end position="86"/>
    </location>
</feature>
<dbReference type="EMBL" id="LAZR01000051">
    <property type="protein sequence ID" value="KKN98629.1"/>
    <property type="molecule type" value="Genomic_DNA"/>
</dbReference>
<name>A0A0F9V3Q4_9ZZZZ</name>
<keyword evidence="2" id="KW-0472">Membrane</keyword>
<protein>
    <submittedName>
        <fullName evidence="3">Uncharacterized protein</fullName>
    </submittedName>
</protein>
<evidence type="ECO:0000256" key="1">
    <source>
        <dbReference type="SAM" id="Coils"/>
    </source>
</evidence>
<keyword evidence="2" id="KW-1133">Transmembrane helix</keyword>
<evidence type="ECO:0000256" key="2">
    <source>
        <dbReference type="SAM" id="Phobius"/>
    </source>
</evidence>